<dbReference type="Proteomes" id="UP000233556">
    <property type="component" value="Unassembled WGS sequence"/>
</dbReference>
<evidence type="ECO:0000313" key="2">
    <source>
        <dbReference type="Proteomes" id="UP000233556"/>
    </source>
</evidence>
<keyword evidence="1" id="KW-0548">Nucleotidyltransferase</keyword>
<dbReference type="PANTHER" id="PTHR33332">
    <property type="entry name" value="REVERSE TRANSCRIPTASE DOMAIN-CONTAINING PROTEIN"/>
    <property type="match status" value="1"/>
</dbReference>
<keyword evidence="1" id="KW-0808">Transferase</keyword>
<name>A0A2I0TPQ8_LIMLA</name>
<dbReference type="OrthoDB" id="410381at2759"/>
<proteinExistence type="predicted"/>
<dbReference type="GO" id="GO:0003964">
    <property type="term" value="F:RNA-directed DNA polymerase activity"/>
    <property type="evidence" value="ECO:0007669"/>
    <property type="project" value="UniProtKB-KW"/>
</dbReference>
<protein>
    <submittedName>
        <fullName evidence="1">Rna-directed dna polymerase from mobile element jockey-like</fullName>
    </submittedName>
</protein>
<sequence>MSGVPQGSVLGPALFNISVGDMDSGVECTLSKFANYTKLCGMGDTLEGRDAIHRDLDRLERHKYRLGEEWIQSSPEEKDLEVYVDKKLNKNQGCIKRSVASSPREVILPLYSALVRRHLVYCIQLWSPQHRKDMDLLEDETRKAKTCLEVNLARDVKVNRKGFFKYIGGKRKTRENVGPLLNETGAMVTEDAEKPELLNAFFASVFATQESQTSEVIKKVWTKEDVPSVEEDQVRDQLDKLDLRKSMGPDGVHLRVLRELAEVVAGPLSIIFERSWRTGEVPEEWSQANVTPVFKKGKKEDPGNYRPVSLTSIPGKGETMHQYSLETDLLESSSVEKDLGVLVDNRMTMSQQRALVAKKATGILACIKKSVASRWREVILFLYSNLRKEISSSSDEIGLAILSLYSALFTSQFRGKDQVNTSQILNDGTPTLMGEGKVMDAAFPDFTKAFDTVPHSNLLDELSNCEISGYTVCWVMN</sequence>
<organism evidence="1 2">
    <name type="scientific">Limosa lapponica baueri</name>
    <dbReference type="NCBI Taxonomy" id="1758121"/>
    <lineage>
        <taxon>Eukaryota</taxon>
        <taxon>Metazoa</taxon>
        <taxon>Chordata</taxon>
        <taxon>Craniata</taxon>
        <taxon>Vertebrata</taxon>
        <taxon>Euteleostomi</taxon>
        <taxon>Archelosauria</taxon>
        <taxon>Archosauria</taxon>
        <taxon>Dinosauria</taxon>
        <taxon>Saurischia</taxon>
        <taxon>Theropoda</taxon>
        <taxon>Coelurosauria</taxon>
        <taxon>Aves</taxon>
        <taxon>Neognathae</taxon>
        <taxon>Neoaves</taxon>
        <taxon>Charadriiformes</taxon>
        <taxon>Scolopacidae</taxon>
        <taxon>Limosa</taxon>
    </lineage>
</organism>
<reference evidence="2" key="2">
    <citation type="submission" date="2017-12" db="EMBL/GenBank/DDBJ databases">
        <title>Genome sequence of the Bar-tailed Godwit (Limosa lapponica baueri).</title>
        <authorList>
            <person name="Lima N.C.B."/>
            <person name="Parody-Merino A.M."/>
            <person name="Battley P.F."/>
            <person name="Fidler A.E."/>
            <person name="Prosdocimi F."/>
        </authorList>
    </citation>
    <scope>NUCLEOTIDE SEQUENCE [LARGE SCALE GENOMIC DNA]</scope>
</reference>
<gene>
    <name evidence="1" type="ORF">llap_13925</name>
</gene>
<keyword evidence="1" id="KW-0695">RNA-directed DNA polymerase</keyword>
<reference evidence="2" key="1">
    <citation type="submission" date="2017-11" db="EMBL/GenBank/DDBJ databases">
        <authorList>
            <person name="Lima N.C."/>
            <person name="Parody-Merino A.M."/>
            <person name="Battley P.F."/>
            <person name="Fidler A.E."/>
            <person name="Prosdocimi F."/>
        </authorList>
    </citation>
    <scope>NUCLEOTIDE SEQUENCE [LARGE SCALE GENOMIC DNA]</scope>
</reference>
<dbReference type="AlphaFoldDB" id="A0A2I0TPQ8"/>
<evidence type="ECO:0000313" key="1">
    <source>
        <dbReference type="EMBL" id="PKU35770.1"/>
    </source>
</evidence>
<keyword evidence="2" id="KW-1185">Reference proteome</keyword>
<accession>A0A2I0TPQ8</accession>
<dbReference type="EMBL" id="KZ508052">
    <property type="protein sequence ID" value="PKU35770.1"/>
    <property type="molecule type" value="Genomic_DNA"/>
</dbReference>